<accession>A0A183UZD2</accession>
<dbReference type="Gene3D" id="3.80.10.10">
    <property type="entry name" value="Ribonuclease Inhibitor"/>
    <property type="match status" value="3"/>
</dbReference>
<dbReference type="EMBL" id="UYWY01021931">
    <property type="protein sequence ID" value="VDM45173.1"/>
    <property type="molecule type" value="Genomic_DNA"/>
</dbReference>
<protein>
    <submittedName>
        <fullName evidence="8">Leucine Rich repeat-containing domain protein</fullName>
    </submittedName>
</protein>
<dbReference type="SUPFAM" id="SSF52058">
    <property type="entry name" value="L domain-like"/>
    <property type="match status" value="1"/>
</dbReference>
<evidence type="ECO:0000256" key="1">
    <source>
        <dbReference type="ARBA" id="ARBA00022614"/>
    </source>
</evidence>
<keyword evidence="5" id="KW-0472">Membrane</keyword>
<dbReference type="Pfam" id="PF13855">
    <property type="entry name" value="LRR_8"/>
    <property type="match status" value="2"/>
</dbReference>
<proteinExistence type="predicted"/>
<evidence type="ECO:0000313" key="7">
    <source>
        <dbReference type="Proteomes" id="UP000050794"/>
    </source>
</evidence>
<dbReference type="GO" id="GO:0005886">
    <property type="term" value="C:plasma membrane"/>
    <property type="evidence" value="ECO:0007669"/>
    <property type="project" value="TreeGrafter"/>
</dbReference>
<organism evidence="7 8">
    <name type="scientific">Toxocara canis</name>
    <name type="common">Canine roundworm</name>
    <dbReference type="NCBI Taxonomy" id="6265"/>
    <lineage>
        <taxon>Eukaryota</taxon>
        <taxon>Metazoa</taxon>
        <taxon>Ecdysozoa</taxon>
        <taxon>Nematoda</taxon>
        <taxon>Chromadorea</taxon>
        <taxon>Rhabditida</taxon>
        <taxon>Spirurina</taxon>
        <taxon>Ascaridomorpha</taxon>
        <taxon>Ascaridoidea</taxon>
        <taxon>Toxocaridae</taxon>
        <taxon>Toxocara</taxon>
    </lineage>
</organism>
<keyword evidence="1" id="KW-0433">Leucine-rich repeat</keyword>
<evidence type="ECO:0000256" key="3">
    <source>
        <dbReference type="ARBA" id="ARBA00022737"/>
    </source>
</evidence>
<feature type="region of interest" description="Disordered" evidence="4">
    <location>
        <begin position="533"/>
        <end position="563"/>
    </location>
</feature>
<dbReference type="InterPro" id="IPR050541">
    <property type="entry name" value="LRR_TM_domain-containing"/>
</dbReference>
<reference evidence="6 7" key="2">
    <citation type="submission" date="2018-11" db="EMBL/GenBank/DDBJ databases">
        <authorList>
            <consortium name="Pathogen Informatics"/>
        </authorList>
    </citation>
    <scope>NUCLEOTIDE SEQUENCE [LARGE SCALE GENOMIC DNA]</scope>
</reference>
<evidence type="ECO:0000256" key="4">
    <source>
        <dbReference type="SAM" id="MobiDB-lite"/>
    </source>
</evidence>
<feature type="compositionally biased region" description="Basic and acidic residues" evidence="4">
    <location>
        <begin position="543"/>
        <end position="563"/>
    </location>
</feature>
<dbReference type="InterPro" id="IPR001611">
    <property type="entry name" value="Leu-rich_rpt"/>
</dbReference>
<evidence type="ECO:0000256" key="5">
    <source>
        <dbReference type="SAM" id="Phobius"/>
    </source>
</evidence>
<dbReference type="InterPro" id="IPR003591">
    <property type="entry name" value="Leu-rich_rpt_typical-subtyp"/>
</dbReference>
<evidence type="ECO:0000313" key="6">
    <source>
        <dbReference type="EMBL" id="VDM45173.1"/>
    </source>
</evidence>
<dbReference type="AlphaFoldDB" id="A0A183UZD2"/>
<sequence length="563" mass="62719">MCLRSRKRIQNKLCAQAGALQINAGSLRGLEETLEHLALTDCNIDEIPPALRSLKTLRTLSLARNRLTSITKEDIASHKNVRITYLLQSLNLAGNFINSMEEGTLAEISDSLEMFVFGEHNFINESIFNEIAQLQNVKVLDLSKADGIHDFPDGIFEKLNRLERLLLMGCSLTTITNQTFRGLNNITELDLRVNLIREVECAAFKWLPNIQRLSLAGNYVNSTKPCVWRDLTNIKELDLSWNELNQLSADTFAQMGATLQILNLRHNANLSQIDENAFRNLTNLRRLNLSDTAMTHIDSSIFAHLTSLEALDLSSSQLVSIEADSLHAQNNTLHKLMLGGNQLRTIPATLLRGLRALRQLDLSSNPWLCDAAIKNVTDEINEKYTAAVRTSSEFSLENANATNCDRPYSLRGEVITDVDHKILVEYDKAADTTTSKPITTITPANDNDNEKTTQAFTFLPNESVVGDESNEGLDHSQTATRAPPEYDVNARQTINDNSGHQLVATLIAVGVMVAVSIAITIAVILYIKERKTENSDAVADTEMNMRPKYDSQNKRNNAEEGKK</sequence>
<gene>
    <name evidence="6" type="ORF">TCNE_LOCUS13852</name>
</gene>
<evidence type="ECO:0000256" key="2">
    <source>
        <dbReference type="ARBA" id="ARBA00022729"/>
    </source>
</evidence>
<keyword evidence="5" id="KW-0812">Transmembrane</keyword>
<keyword evidence="7" id="KW-1185">Reference proteome</keyword>
<keyword evidence="3" id="KW-0677">Repeat</keyword>
<dbReference type="SMART" id="SM00369">
    <property type="entry name" value="LRR_TYP"/>
    <property type="match status" value="10"/>
</dbReference>
<name>A0A183UZD2_TOXCA</name>
<keyword evidence="2" id="KW-0732">Signal</keyword>
<dbReference type="WBParaSite" id="TCNE_0001385201-mRNA-1">
    <property type="protein sequence ID" value="TCNE_0001385201-mRNA-1"/>
    <property type="gene ID" value="TCNE_0001385201"/>
</dbReference>
<dbReference type="InterPro" id="IPR032675">
    <property type="entry name" value="LRR_dom_sf"/>
</dbReference>
<dbReference type="Proteomes" id="UP000050794">
    <property type="component" value="Unassembled WGS sequence"/>
</dbReference>
<reference evidence="8" key="1">
    <citation type="submission" date="2016-06" db="UniProtKB">
        <authorList>
            <consortium name="WormBaseParasite"/>
        </authorList>
    </citation>
    <scope>IDENTIFICATION</scope>
</reference>
<evidence type="ECO:0000313" key="8">
    <source>
        <dbReference type="WBParaSite" id="TCNE_0001385201-mRNA-1"/>
    </source>
</evidence>
<dbReference type="FunFam" id="3.80.10.10:FF:001164">
    <property type="entry name" value="GH01279p"/>
    <property type="match status" value="1"/>
</dbReference>
<dbReference type="PANTHER" id="PTHR24369:SF210">
    <property type="entry name" value="CHAOPTIN-RELATED"/>
    <property type="match status" value="1"/>
</dbReference>
<feature type="transmembrane region" description="Helical" evidence="5">
    <location>
        <begin position="502"/>
        <end position="527"/>
    </location>
</feature>
<dbReference type="PANTHER" id="PTHR24369">
    <property type="entry name" value="ANTIGEN BSP, PUTATIVE-RELATED"/>
    <property type="match status" value="1"/>
</dbReference>
<keyword evidence="5" id="KW-1133">Transmembrane helix</keyword>